<reference evidence="2" key="1">
    <citation type="submission" date="2015-12" db="EMBL/GenBank/DDBJ databases">
        <title>Update maize B73 reference genome by single molecule sequencing technologies.</title>
        <authorList>
            <consortium name="Maize Genome Sequencing Project"/>
            <person name="Ware D."/>
        </authorList>
    </citation>
    <scope>NUCLEOTIDE SEQUENCE [LARGE SCALE GENOMIC DNA]</scope>
    <source>
        <tissue evidence="2">Seedling</tissue>
    </source>
</reference>
<organism evidence="2">
    <name type="scientific">Zea mays</name>
    <name type="common">Maize</name>
    <dbReference type="NCBI Taxonomy" id="4577"/>
    <lineage>
        <taxon>Eukaryota</taxon>
        <taxon>Viridiplantae</taxon>
        <taxon>Streptophyta</taxon>
        <taxon>Embryophyta</taxon>
        <taxon>Tracheophyta</taxon>
        <taxon>Spermatophyta</taxon>
        <taxon>Magnoliopsida</taxon>
        <taxon>Liliopsida</taxon>
        <taxon>Poales</taxon>
        <taxon>Poaceae</taxon>
        <taxon>PACMAD clade</taxon>
        <taxon>Panicoideae</taxon>
        <taxon>Andropogonodae</taxon>
        <taxon>Andropogoneae</taxon>
        <taxon>Tripsacinae</taxon>
        <taxon>Zea</taxon>
    </lineage>
</organism>
<dbReference type="InterPro" id="IPR026960">
    <property type="entry name" value="RVT-Znf"/>
</dbReference>
<dbReference type="EMBL" id="CM007649">
    <property type="protein sequence ID" value="ONM32182.1"/>
    <property type="molecule type" value="Genomic_DNA"/>
</dbReference>
<proteinExistence type="predicted"/>
<dbReference type="GO" id="GO:0016740">
    <property type="term" value="F:transferase activity"/>
    <property type="evidence" value="ECO:0007669"/>
    <property type="project" value="UniProtKB-KW"/>
</dbReference>
<protein>
    <submittedName>
        <fullName evidence="2">UDP-Glycosyltransferase superfamily protein</fullName>
    </submittedName>
</protein>
<gene>
    <name evidence="2" type="ORF">ZEAMMB73_Zm00001d040888</name>
</gene>
<dbReference type="Pfam" id="PF13966">
    <property type="entry name" value="zf-RVT"/>
    <property type="match status" value="1"/>
</dbReference>
<name>A0A1D6MTG6_MAIZE</name>
<dbReference type="AlphaFoldDB" id="A0A1D6MTG6"/>
<evidence type="ECO:0000259" key="1">
    <source>
        <dbReference type="Pfam" id="PF13966"/>
    </source>
</evidence>
<feature type="domain" description="Reverse transcriptase zinc-binding" evidence="1">
    <location>
        <begin position="89"/>
        <end position="164"/>
    </location>
</feature>
<sequence length="176" mass="20605">MFWKDRWLNGKGIAEIAPNLLQIITRRVANRRTVAAALNNRQWVADIRGALTVQVLEEYIQIWDQVEGIILQQGVPDMHKWDLTQSGEYSSRSAYAAFYFGSIRFAPWKRVWKSWAPLRCKFFIWLVFKNRCWTADRLAKRGLSHPETCPLCDQEEETIHHLVSSQDSSGHTFSWH</sequence>
<evidence type="ECO:0000313" key="2">
    <source>
        <dbReference type="EMBL" id="ONM32182.1"/>
    </source>
</evidence>
<accession>A0A1D6MTG6</accession>
<keyword evidence="2" id="KW-0808">Transferase</keyword>